<comment type="subunit">
    <text evidence="11">Part of an enzyme complex containing four subunits: a flavoprotein, an iron-sulfur protein, plus two membrane-anchoring proteins, SdhC and SdhD. The complex can form homotrimers.</text>
</comment>
<dbReference type="InterPro" id="IPR034804">
    <property type="entry name" value="SQR/QFR_C/D"/>
</dbReference>
<keyword evidence="8 13" id="KW-1133">Transmembrane helix</keyword>
<dbReference type="SUPFAM" id="SSF81343">
    <property type="entry name" value="Fumarate reductase respiratory complex transmembrane subunits"/>
    <property type="match status" value="1"/>
</dbReference>
<comment type="caution">
    <text evidence="14">The sequence shown here is derived from an EMBL/GenBank/DDBJ whole genome shotgun (WGS) entry which is preliminary data.</text>
</comment>
<evidence type="ECO:0000313" key="14">
    <source>
        <dbReference type="EMBL" id="GHA24554.1"/>
    </source>
</evidence>
<dbReference type="InterPro" id="IPR000701">
    <property type="entry name" value="SuccDH_FuR_B_TM-su"/>
</dbReference>
<dbReference type="Proteomes" id="UP000646579">
    <property type="component" value="Unassembled WGS sequence"/>
</dbReference>
<evidence type="ECO:0000256" key="1">
    <source>
        <dbReference type="ARBA" id="ARBA00004050"/>
    </source>
</evidence>
<dbReference type="PANTHER" id="PTHR10978">
    <property type="entry name" value="SUCCINATE DEHYDROGENASE CYTOCHROME B560 SUBUNIT"/>
    <property type="match status" value="1"/>
</dbReference>
<reference evidence="14" key="2">
    <citation type="submission" date="2020-09" db="EMBL/GenBank/DDBJ databases">
        <authorList>
            <person name="Sun Q."/>
            <person name="Kim S."/>
        </authorList>
    </citation>
    <scope>NUCLEOTIDE SEQUENCE</scope>
    <source>
        <strain evidence="14">KCTC 32437</strain>
    </source>
</reference>
<keyword evidence="15" id="KW-1185">Reference proteome</keyword>
<comment type="cofactor">
    <cofactor evidence="12">
        <name>heme</name>
        <dbReference type="ChEBI" id="CHEBI:30413"/>
    </cofactor>
    <text evidence="12">The heme is bound between the two transmembrane subunits.</text>
</comment>
<dbReference type="GO" id="GO:0009055">
    <property type="term" value="F:electron transfer activity"/>
    <property type="evidence" value="ECO:0007669"/>
    <property type="project" value="InterPro"/>
</dbReference>
<protein>
    <recommendedName>
        <fullName evidence="4">Succinate dehydrogenase cytochrome b556 subunit</fullName>
    </recommendedName>
</protein>
<evidence type="ECO:0000256" key="13">
    <source>
        <dbReference type="SAM" id="Phobius"/>
    </source>
</evidence>
<dbReference type="RefSeq" id="WP_189425567.1">
    <property type="nucleotide sequence ID" value="NZ_BMZE01000002.1"/>
</dbReference>
<keyword evidence="10 13" id="KW-0472">Membrane</keyword>
<organism evidence="14 15">
    <name type="scientific">Devosia pacifica</name>
    <dbReference type="NCBI Taxonomy" id="1335967"/>
    <lineage>
        <taxon>Bacteria</taxon>
        <taxon>Pseudomonadati</taxon>
        <taxon>Pseudomonadota</taxon>
        <taxon>Alphaproteobacteria</taxon>
        <taxon>Hyphomicrobiales</taxon>
        <taxon>Devosiaceae</taxon>
        <taxon>Devosia</taxon>
    </lineage>
</organism>
<name>A0A918S573_9HYPH</name>
<evidence type="ECO:0000256" key="11">
    <source>
        <dbReference type="ARBA" id="ARBA00025912"/>
    </source>
</evidence>
<keyword evidence="7 12" id="KW-0479">Metal-binding</keyword>
<feature type="transmembrane region" description="Helical" evidence="13">
    <location>
        <begin position="61"/>
        <end position="83"/>
    </location>
</feature>
<comment type="function">
    <text evidence="1">Membrane-anchoring subunit of succinate dehydrogenase (SDH).</text>
</comment>
<feature type="transmembrane region" description="Helical" evidence="13">
    <location>
        <begin position="104"/>
        <end position="127"/>
    </location>
</feature>
<dbReference type="Gene3D" id="1.20.1300.10">
    <property type="entry name" value="Fumarate reductase/succinate dehydrogenase, transmembrane subunit"/>
    <property type="match status" value="1"/>
</dbReference>
<dbReference type="CDD" id="cd03499">
    <property type="entry name" value="SQR_TypeC_SdhC"/>
    <property type="match status" value="1"/>
</dbReference>
<dbReference type="AlphaFoldDB" id="A0A918S573"/>
<dbReference type="GO" id="GO:0016020">
    <property type="term" value="C:membrane"/>
    <property type="evidence" value="ECO:0007669"/>
    <property type="project" value="UniProtKB-SubCell"/>
</dbReference>
<feature type="binding site" description="axial binding residue" evidence="12">
    <location>
        <position position="81"/>
    </location>
    <ligand>
        <name>heme</name>
        <dbReference type="ChEBI" id="CHEBI:30413"/>
        <note>ligand shared with second transmembrane subunit</note>
    </ligand>
    <ligandPart>
        <name>Fe</name>
        <dbReference type="ChEBI" id="CHEBI:18248"/>
    </ligandPart>
</feature>
<evidence type="ECO:0000313" key="15">
    <source>
        <dbReference type="Proteomes" id="UP000646579"/>
    </source>
</evidence>
<dbReference type="Pfam" id="PF01127">
    <property type="entry name" value="Sdh_cyt"/>
    <property type="match status" value="1"/>
</dbReference>
<evidence type="ECO:0000256" key="4">
    <source>
        <dbReference type="ARBA" id="ARBA00020076"/>
    </source>
</evidence>
<evidence type="ECO:0000256" key="2">
    <source>
        <dbReference type="ARBA" id="ARBA00004141"/>
    </source>
</evidence>
<dbReference type="GO" id="GO:0006099">
    <property type="term" value="P:tricarboxylic acid cycle"/>
    <property type="evidence" value="ECO:0007669"/>
    <property type="project" value="InterPro"/>
</dbReference>
<dbReference type="InterPro" id="IPR018495">
    <property type="entry name" value="Succ_DH_cyt_bsu_CS"/>
</dbReference>
<evidence type="ECO:0000256" key="12">
    <source>
        <dbReference type="PIRSR" id="PIRSR000178-1"/>
    </source>
</evidence>
<dbReference type="PIRSF" id="PIRSF000178">
    <property type="entry name" value="SDH_cyt_b560"/>
    <property type="match status" value="1"/>
</dbReference>
<dbReference type="PROSITE" id="PS01000">
    <property type="entry name" value="SDH_CYT_1"/>
    <property type="match status" value="1"/>
</dbReference>
<dbReference type="PROSITE" id="PS01001">
    <property type="entry name" value="SDH_CYT_2"/>
    <property type="match status" value="1"/>
</dbReference>
<keyword evidence="9 12" id="KW-0408">Iron</keyword>
<evidence type="ECO:0000256" key="5">
    <source>
        <dbReference type="ARBA" id="ARBA00022617"/>
    </source>
</evidence>
<accession>A0A918S573</accession>
<dbReference type="InterPro" id="IPR014314">
    <property type="entry name" value="Succ_DH_cytb556"/>
</dbReference>
<comment type="subcellular location">
    <subcellularLocation>
        <location evidence="2">Membrane</location>
        <topology evidence="2">Multi-pass membrane protein</topology>
    </subcellularLocation>
</comment>
<dbReference type="PANTHER" id="PTHR10978:SF5">
    <property type="entry name" value="SUCCINATE DEHYDROGENASE CYTOCHROME B560 SUBUNIT, MITOCHONDRIAL"/>
    <property type="match status" value="1"/>
</dbReference>
<reference evidence="14" key="1">
    <citation type="journal article" date="2014" name="Int. J. Syst. Evol. Microbiol.">
        <title>Complete genome sequence of Corynebacterium casei LMG S-19264T (=DSM 44701T), isolated from a smear-ripened cheese.</title>
        <authorList>
            <consortium name="US DOE Joint Genome Institute (JGI-PGF)"/>
            <person name="Walter F."/>
            <person name="Albersmeier A."/>
            <person name="Kalinowski J."/>
            <person name="Ruckert C."/>
        </authorList>
    </citation>
    <scope>NUCLEOTIDE SEQUENCE</scope>
    <source>
        <strain evidence="14">KCTC 32437</strain>
    </source>
</reference>
<comment type="similarity">
    <text evidence="3">Belongs to the cytochrome b560 family.</text>
</comment>
<evidence type="ECO:0000256" key="10">
    <source>
        <dbReference type="ARBA" id="ARBA00023136"/>
    </source>
</evidence>
<gene>
    <name evidence="14" type="ORF">GCM10007989_20280</name>
</gene>
<evidence type="ECO:0000256" key="9">
    <source>
        <dbReference type="ARBA" id="ARBA00023004"/>
    </source>
</evidence>
<evidence type="ECO:0000256" key="6">
    <source>
        <dbReference type="ARBA" id="ARBA00022692"/>
    </source>
</evidence>
<evidence type="ECO:0000256" key="7">
    <source>
        <dbReference type="ARBA" id="ARBA00022723"/>
    </source>
</evidence>
<evidence type="ECO:0000256" key="3">
    <source>
        <dbReference type="ARBA" id="ARBA00007244"/>
    </source>
</evidence>
<dbReference type="NCBIfam" id="TIGR02970">
    <property type="entry name" value="succ_dehyd_cytB"/>
    <property type="match status" value="1"/>
</dbReference>
<keyword evidence="6 13" id="KW-0812">Transmembrane</keyword>
<dbReference type="GO" id="GO:0046872">
    <property type="term" value="F:metal ion binding"/>
    <property type="evidence" value="ECO:0007669"/>
    <property type="project" value="UniProtKB-KW"/>
</dbReference>
<evidence type="ECO:0000256" key="8">
    <source>
        <dbReference type="ARBA" id="ARBA00022989"/>
    </source>
</evidence>
<proteinExistence type="inferred from homology"/>
<feature type="transmembrane region" description="Helical" evidence="13">
    <location>
        <begin position="33"/>
        <end position="55"/>
    </location>
</feature>
<dbReference type="EMBL" id="BMZE01000002">
    <property type="protein sequence ID" value="GHA24554.1"/>
    <property type="molecule type" value="Genomic_DNA"/>
</dbReference>
<sequence length="128" mass="14037">MTTRPRPTSPHLSVYRFTITMTTSIVHRVTGGALYVSSALLALWLAAAAIGGSVFDGVNALYGSWFGMLVLFGYTWALFQHLFGGIRHFIWDSGNGFEPGKREAIAWGNWAASAALTLLVWIVFVWIG</sequence>
<keyword evidence="5 12" id="KW-0349">Heme</keyword>